<comment type="caution">
    <text evidence="2">The sequence shown here is derived from an EMBL/GenBank/DDBJ whole genome shotgun (WGS) entry which is preliminary data.</text>
</comment>
<feature type="region of interest" description="Disordered" evidence="1">
    <location>
        <begin position="60"/>
        <end position="82"/>
    </location>
</feature>
<gene>
    <name evidence="2" type="ORF">PFISCL1PPCAC_16504</name>
</gene>
<keyword evidence="3" id="KW-1185">Reference proteome</keyword>
<proteinExistence type="predicted"/>
<accession>A0AAV5W049</accession>
<protein>
    <submittedName>
        <fullName evidence="2">Uncharacterized protein</fullName>
    </submittedName>
</protein>
<reference evidence="2" key="1">
    <citation type="submission" date="2023-10" db="EMBL/GenBank/DDBJ databases">
        <title>Genome assembly of Pristionchus species.</title>
        <authorList>
            <person name="Yoshida K."/>
            <person name="Sommer R.J."/>
        </authorList>
    </citation>
    <scope>NUCLEOTIDE SEQUENCE</scope>
    <source>
        <strain evidence="2">RS5133</strain>
    </source>
</reference>
<dbReference type="EMBL" id="BTSY01000004">
    <property type="protein sequence ID" value="GMT25207.1"/>
    <property type="molecule type" value="Genomic_DNA"/>
</dbReference>
<feature type="compositionally biased region" description="Low complexity" evidence="1">
    <location>
        <begin position="19"/>
        <end position="36"/>
    </location>
</feature>
<evidence type="ECO:0000313" key="3">
    <source>
        <dbReference type="Proteomes" id="UP001432322"/>
    </source>
</evidence>
<evidence type="ECO:0000313" key="2">
    <source>
        <dbReference type="EMBL" id="GMT25207.1"/>
    </source>
</evidence>
<sequence>MAKHGQHSGTSVRARSIWSSSHSVGSSTAVHASSTVSTVRAVTSVRAMSTVHGTVHLCVENNGEEGEEKDRSEGEHTVSGIL</sequence>
<dbReference type="Proteomes" id="UP001432322">
    <property type="component" value="Unassembled WGS sequence"/>
</dbReference>
<evidence type="ECO:0000256" key="1">
    <source>
        <dbReference type="SAM" id="MobiDB-lite"/>
    </source>
</evidence>
<dbReference type="AlphaFoldDB" id="A0AAV5W049"/>
<organism evidence="2 3">
    <name type="scientific">Pristionchus fissidentatus</name>
    <dbReference type="NCBI Taxonomy" id="1538716"/>
    <lineage>
        <taxon>Eukaryota</taxon>
        <taxon>Metazoa</taxon>
        <taxon>Ecdysozoa</taxon>
        <taxon>Nematoda</taxon>
        <taxon>Chromadorea</taxon>
        <taxon>Rhabditida</taxon>
        <taxon>Rhabditina</taxon>
        <taxon>Diplogasteromorpha</taxon>
        <taxon>Diplogasteroidea</taxon>
        <taxon>Neodiplogasteridae</taxon>
        <taxon>Pristionchus</taxon>
    </lineage>
</organism>
<feature type="region of interest" description="Disordered" evidence="1">
    <location>
        <begin position="1"/>
        <end position="36"/>
    </location>
</feature>
<name>A0AAV5W049_9BILA</name>